<reference evidence="3" key="1">
    <citation type="submission" date="2019-12" db="EMBL/GenBank/DDBJ databases">
        <authorList>
            <person name="Scholes J."/>
        </authorList>
    </citation>
    <scope>NUCLEOTIDE SEQUENCE</scope>
</reference>
<proteinExistence type="predicted"/>
<feature type="compositionally biased region" description="Low complexity" evidence="2">
    <location>
        <begin position="298"/>
        <end position="307"/>
    </location>
</feature>
<dbReference type="AlphaFoldDB" id="A0A9N7R7F0"/>
<dbReference type="Proteomes" id="UP001153555">
    <property type="component" value="Unassembled WGS sequence"/>
</dbReference>
<protein>
    <submittedName>
        <fullName evidence="3">Uncharacterized protein</fullName>
    </submittedName>
</protein>
<feature type="region of interest" description="Disordered" evidence="2">
    <location>
        <begin position="232"/>
        <end position="317"/>
    </location>
</feature>
<evidence type="ECO:0000256" key="1">
    <source>
        <dbReference type="SAM" id="Coils"/>
    </source>
</evidence>
<dbReference type="OrthoDB" id="1921280at2759"/>
<evidence type="ECO:0000256" key="2">
    <source>
        <dbReference type="SAM" id="MobiDB-lite"/>
    </source>
</evidence>
<feature type="compositionally biased region" description="Polar residues" evidence="2">
    <location>
        <begin position="271"/>
        <end position="281"/>
    </location>
</feature>
<feature type="coiled-coil region" evidence="1">
    <location>
        <begin position="118"/>
        <end position="181"/>
    </location>
</feature>
<keyword evidence="4" id="KW-1185">Reference proteome</keyword>
<evidence type="ECO:0000313" key="4">
    <source>
        <dbReference type="Proteomes" id="UP001153555"/>
    </source>
</evidence>
<accession>A0A9N7R7F0</accession>
<name>A0A9N7R7F0_STRHE</name>
<evidence type="ECO:0000313" key="3">
    <source>
        <dbReference type="EMBL" id="CAA0818558.1"/>
    </source>
</evidence>
<comment type="caution">
    <text evidence="3">The sequence shown here is derived from an EMBL/GenBank/DDBJ whole genome shotgun (WGS) entry which is preliminary data.</text>
</comment>
<keyword evidence="1" id="KW-0175">Coiled coil</keyword>
<sequence>MGKRKSPRKASDREKKWDEIFNALVKLSKNLQTERQFLEDRIKYLHEVIHKMKMDQKFEASRAEFFLGLKEREAFVYKHRYENVDSELADFRQWFDYLVQKCEEPKDDVSSKGEGSRNKALQNEVKKLKCEIEKCKSDKNTEISALLAEKNFVWHQLKKTEDDLNKEIKRKDEEVKQAHERLRLIVNASTELQVSHEELRTDFSRLESDSVQKSEEISRLLKEIDLLKSRSESPSTLLHPCRASERRGKNRGGDTSNGGGVIKVKKEADNSRSSGKISQTKKTARTSAGGKAPKKQFTTGSTSSSNSSKRKAVEVITISDSPRLFTSNFKVPKLKPSASPKID</sequence>
<dbReference type="PANTHER" id="PTHR35992">
    <property type="entry name" value="CYTOMATRIX PROTEIN-LIKE PROTEIN"/>
    <property type="match status" value="1"/>
</dbReference>
<dbReference type="PANTHER" id="PTHR35992:SF1">
    <property type="entry name" value="CYTOMATRIX PROTEIN-LIKE PROTEIN"/>
    <property type="match status" value="1"/>
</dbReference>
<dbReference type="EMBL" id="CACSLK010017224">
    <property type="protein sequence ID" value="CAA0818558.1"/>
    <property type="molecule type" value="Genomic_DNA"/>
</dbReference>
<gene>
    <name evidence="3" type="ORF">SHERM_00328</name>
</gene>
<organism evidence="3 4">
    <name type="scientific">Striga hermonthica</name>
    <name type="common">Purple witchweed</name>
    <name type="synonym">Buchnera hermonthica</name>
    <dbReference type="NCBI Taxonomy" id="68872"/>
    <lineage>
        <taxon>Eukaryota</taxon>
        <taxon>Viridiplantae</taxon>
        <taxon>Streptophyta</taxon>
        <taxon>Embryophyta</taxon>
        <taxon>Tracheophyta</taxon>
        <taxon>Spermatophyta</taxon>
        <taxon>Magnoliopsida</taxon>
        <taxon>eudicotyledons</taxon>
        <taxon>Gunneridae</taxon>
        <taxon>Pentapetalae</taxon>
        <taxon>asterids</taxon>
        <taxon>lamiids</taxon>
        <taxon>Lamiales</taxon>
        <taxon>Orobanchaceae</taxon>
        <taxon>Buchnereae</taxon>
        <taxon>Striga</taxon>
    </lineage>
</organism>